<keyword evidence="2" id="KW-0175">Coiled coil</keyword>
<comment type="pathway">
    <text evidence="1">Cofactor biosynthesis; ubiquinone biosynthesis.</text>
</comment>
<dbReference type="HAMAP" id="MF_02215">
    <property type="entry name" value="UbiJ"/>
    <property type="match status" value="1"/>
</dbReference>
<dbReference type="InterPro" id="IPR038989">
    <property type="entry name" value="UbiJ"/>
</dbReference>
<comment type="function">
    <text evidence="1">Required for ubiquinone (coenzyme Q) biosynthesis. Binds hydrophobic ubiquinone biosynthetic intermediates via its SCP2 domain and is essential for the stability of the Ubi complex. May constitute a docking platform where Ubi enzymes assemble and access their SCP2-bound polyprenyl substrates.</text>
</comment>
<dbReference type="InterPro" id="IPR003033">
    <property type="entry name" value="SCP2_sterol-bd_dom"/>
</dbReference>
<evidence type="ECO:0000256" key="2">
    <source>
        <dbReference type="SAM" id="Coils"/>
    </source>
</evidence>
<sequence>MMQLWPQLLLSLAEKVLADIIAMDQEAKPRLKRLAGKQFAFQLQELKLRVVLTATDSTILLNQHQEPVDCAIQTDLASLKRLRDPNQLTQLIKQDAVQVEGDLQVAQQFSGFFQQLQPDWSGKLASYLGDGMAHKVEVSLKQMTRVIASKAQQLDQLSTELLQDELQLTPHPLEVEQFSVDVSRLQAKVDRLQQQLTALQE</sequence>
<keyword evidence="1" id="KW-0963">Cytoplasm</keyword>
<keyword evidence="1" id="KW-0831">Ubiquinone biosynthesis</keyword>
<dbReference type="RefSeq" id="WP_305892921.1">
    <property type="nucleotide sequence ID" value="NZ_JAUZVZ010000006.1"/>
</dbReference>
<comment type="subcellular location">
    <subcellularLocation>
        <location evidence="1">Cytoplasm</location>
    </subcellularLocation>
</comment>
<dbReference type="Proteomes" id="UP001231616">
    <property type="component" value="Unassembled WGS sequence"/>
</dbReference>
<dbReference type="InterPro" id="IPR036527">
    <property type="entry name" value="SCP2_sterol-bd_dom_sf"/>
</dbReference>
<evidence type="ECO:0000313" key="4">
    <source>
        <dbReference type="EMBL" id="MDP4535656.1"/>
    </source>
</evidence>
<dbReference type="PANTHER" id="PTHR38693:SF1">
    <property type="entry name" value="UBIQUINONE BIOSYNTHESIS ACCESSORY FACTOR UBIJ"/>
    <property type="match status" value="1"/>
</dbReference>
<proteinExistence type="inferred from homology"/>
<organism evidence="4 5">
    <name type="scientific">Alkalimonas collagenimarina</name>
    <dbReference type="NCBI Taxonomy" id="400390"/>
    <lineage>
        <taxon>Bacteria</taxon>
        <taxon>Pseudomonadati</taxon>
        <taxon>Pseudomonadota</taxon>
        <taxon>Gammaproteobacteria</taxon>
        <taxon>Alkalimonas</taxon>
    </lineage>
</organism>
<comment type="caution">
    <text evidence="4">The sequence shown here is derived from an EMBL/GenBank/DDBJ whole genome shotgun (WGS) entry which is preliminary data.</text>
</comment>
<protein>
    <recommendedName>
        <fullName evidence="1">Ubiquinone biosynthesis accessory factor UbiJ</fullName>
    </recommendedName>
</protein>
<evidence type="ECO:0000313" key="5">
    <source>
        <dbReference type="Proteomes" id="UP001231616"/>
    </source>
</evidence>
<comment type="similarity">
    <text evidence="1">Belongs to the UbiJ family.</text>
</comment>
<evidence type="ECO:0000256" key="1">
    <source>
        <dbReference type="HAMAP-Rule" id="MF_02215"/>
    </source>
</evidence>
<feature type="coiled-coil region" evidence="2">
    <location>
        <begin position="140"/>
        <end position="195"/>
    </location>
</feature>
<evidence type="ECO:0000259" key="3">
    <source>
        <dbReference type="Pfam" id="PF02036"/>
    </source>
</evidence>
<dbReference type="SUPFAM" id="SSF55718">
    <property type="entry name" value="SCP-like"/>
    <property type="match status" value="1"/>
</dbReference>
<accession>A0ABT9GX66</accession>
<gene>
    <name evidence="1" type="primary">ubiJ</name>
    <name evidence="4" type="ORF">Q3O60_05615</name>
</gene>
<keyword evidence="5" id="KW-1185">Reference proteome</keyword>
<name>A0ABT9GX66_9GAMM</name>
<feature type="domain" description="SCP2" evidence="3">
    <location>
        <begin position="20"/>
        <end position="113"/>
    </location>
</feature>
<dbReference type="Pfam" id="PF02036">
    <property type="entry name" value="SCP2"/>
    <property type="match status" value="1"/>
</dbReference>
<reference evidence="4 5" key="1">
    <citation type="submission" date="2023-08" db="EMBL/GenBank/DDBJ databases">
        <authorList>
            <person name="Joshi A."/>
            <person name="Thite S."/>
        </authorList>
    </citation>
    <scope>NUCLEOTIDE SEQUENCE [LARGE SCALE GENOMIC DNA]</scope>
    <source>
        <strain evidence="4 5">AC40</strain>
    </source>
</reference>
<dbReference type="PANTHER" id="PTHR38693">
    <property type="entry name" value="UBIQUINONE BIOSYNTHESIS PROTEIN UBIJ"/>
    <property type="match status" value="1"/>
</dbReference>
<dbReference type="EMBL" id="JAUZVZ010000006">
    <property type="protein sequence ID" value="MDP4535656.1"/>
    <property type="molecule type" value="Genomic_DNA"/>
</dbReference>